<feature type="active site" description="Proton donor 1" evidence="5">
    <location>
        <position position="553"/>
    </location>
</feature>
<dbReference type="GO" id="GO:0004180">
    <property type="term" value="F:carboxypeptidase activity"/>
    <property type="evidence" value="ECO:0007669"/>
    <property type="project" value="UniProtKB-KW"/>
</dbReference>
<evidence type="ECO:0000256" key="3">
    <source>
        <dbReference type="ARBA" id="ARBA00023157"/>
    </source>
</evidence>
<dbReference type="PANTHER" id="PTHR10514:SF27">
    <property type="entry name" value="ANGIOTENSIN-CONVERTING ENZYME"/>
    <property type="match status" value="1"/>
</dbReference>
<keyword evidence="3 10" id="KW-1015">Disulfide bond</keyword>
<dbReference type="SUPFAM" id="SSF55486">
    <property type="entry name" value="Metalloproteases ('zincins'), catalytic domain"/>
    <property type="match status" value="1"/>
</dbReference>
<comment type="caution">
    <text evidence="12">Lacks conserved residue(s) required for the propagation of feature annotation.</text>
</comment>
<keyword evidence="15" id="KW-1133">Transmembrane helix</keyword>
<feature type="transmembrane region" description="Helical" evidence="15">
    <location>
        <begin position="12"/>
        <end position="31"/>
    </location>
</feature>
<dbReference type="GO" id="GO:0016020">
    <property type="term" value="C:membrane"/>
    <property type="evidence" value="ECO:0007669"/>
    <property type="project" value="InterPro"/>
</dbReference>
<evidence type="ECO:0000256" key="8">
    <source>
        <dbReference type="PIRSR" id="PIRSR601548-2"/>
    </source>
</evidence>
<evidence type="ECO:0000313" key="17">
    <source>
        <dbReference type="Proteomes" id="UP000014500"/>
    </source>
</evidence>
<dbReference type="PROSITE" id="PS52011">
    <property type="entry name" value="PEPTIDASE_M2"/>
    <property type="match status" value="1"/>
</dbReference>
<keyword evidence="9 13" id="KW-0862">Zinc</keyword>
<dbReference type="Gene3D" id="1.10.1370.30">
    <property type="match status" value="2"/>
</dbReference>
<evidence type="ECO:0000256" key="14">
    <source>
        <dbReference type="SAM" id="MobiDB-lite"/>
    </source>
</evidence>
<evidence type="ECO:0000256" key="7">
    <source>
        <dbReference type="PIRSR" id="PIRSR601548-11"/>
    </source>
</evidence>
<dbReference type="PhylomeDB" id="T1IX26"/>
<keyword evidence="15" id="KW-0472">Membrane</keyword>
<evidence type="ECO:0000256" key="10">
    <source>
        <dbReference type="PIRSR" id="PIRSR601548-4"/>
    </source>
</evidence>
<dbReference type="EC" id="3.4.-.-" evidence="13"/>
<dbReference type="HOGENOM" id="CLU_014364_3_0_1"/>
<keyword evidence="17" id="KW-1185">Reference proteome</keyword>
<evidence type="ECO:0000256" key="2">
    <source>
        <dbReference type="ARBA" id="ARBA00022729"/>
    </source>
</evidence>
<sequence>MEFDRLVGMKMCLSCVFSMTFIILFVLAVMMCIGKPTSAYHYDDPLYIANEWLHSKRGNGYGHLQTTTKLFSGYDYDDPLLYEKKVSEWLDVFNEEYQHIRHEAAKVNWDYNTNITVANAERVAQQGMRRAEWMLPWRQEAKKVELHRITDPYLRRQMAFIRRGSTRTIPALTRDIIRIHSKMQEIYNTGQVCVANGSCYNGEPQLSRLMQSSQDYNELLWAWKSWRDVVGPSLRPLYSRFLDLSNEEARILGYGDMGELWRHEIDADDLERKMDALFIEVKPLYMQLHAYVRYHLRKKYGDVISKRGPLPAHLLGNMWAQQWDSLYNFVIPYPKYKIPDVTTSLRRQKYTTHRMFKLAENFFLSIGLEPMTRQFWQRSILEKPKDKRKMSCHGSATNFFDGHDYRIRMCAETTEQDLYTIHHEMGHIEYFMAYRHLPILFQDGANSAFHEAIGETIHYSVLTPGHLQRIRLLNYTPVTYEMDINFLMKQALLKIPLFPFSLIMDKWRWAVFANKISKEDFNKGWWELRIKYQGVIPPIPRSEADFDPGAKYHIPDNTPYIRYYLSSFMQVQFHEALCKFQNGGQLLSLVHHCDIYGSKVAGAKLKEMLSLGSSQPWPAILEMLTGEREVTAKPLLRYYAPLHDWLIQENTRLGNYVGWEETEYEDESSDDDDDDMEHYNELNQSPLYSN</sequence>
<dbReference type="PANTHER" id="PTHR10514">
    <property type="entry name" value="ANGIOTENSIN-CONVERTING ENZYME"/>
    <property type="match status" value="1"/>
</dbReference>
<organism evidence="16 17">
    <name type="scientific">Strigamia maritima</name>
    <name type="common">European centipede</name>
    <name type="synonym">Geophilus maritimus</name>
    <dbReference type="NCBI Taxonomy" id="126957"/>
    <lineage>
        <taxon>Eukaryota</taxon>
        <taxon>Metazoa</taxon>
        <taxon>Ecdysozoa</taxon>
        <taxon>Arthropoda</taxon>
        <taxon>Myriapoda</taxon>
        <taxon>Chilopoda</taxon>
        <taxon>Pleurostigmophora</taxon>
        <taxon>Geophilomorpha</taxon>
        <taxon>Linotaeniidae</taxon>
        <taxon>Strigamia</taxon>
    </lineage>
</organism>
<dbReference type="OMA" id="LNAHHEM"/>
<evidence type="ECO:0000256" key="9">
    <source>
        <dbReference type="PIRSR" id="PIRSR601548-3"/>
    </source>
</evidence>
<comment type="similarity">
    <text evidence="1 12 13">Belongs to the peptidase M2 family.</text>
</comment>
<dbReference type="CDD" id="cd06461">
    <property type="entry name" value="M2_ACE"/>
    <property type="match status" value="1"/>
</dbReference>
<evidence type="ECO:0000313" key="16">
    <source>
        <dbReference type="EnsemblMetazoa" id="SMAR005757-PA"/>
    </source>
</evidence>
<dbReference type="PRINTS" id="PR00791">
    <property type="entry name" value="PEPDIPTASEA"/>
</dbReference>
<evidence type="ECO:0000256" key="12">
    <source>
        <dbReference type="PROSITE-ProRule" id="PRU01355"/>
    </source>
</evidence>
<name>T1IX26_STRMM</name>
<evidence type="ECO:0000256" key="13">
    <source>
        <dbReference type="RuleBase" id="RU361144"/>
    </source>
</evidence>
<feature type="compositionally biased region" description="Acidic residues" evidence="14">
    <location>
        <begin position="662"/>
        <end position="676"/>
    </location>
</feature>
<feature type="region of interest" description="Disordered" evidence="14">
    <location>
        <begin position="662"/>
        <end position="690"/>
    </location>
</feature>
<feature type="glycosylation site" description="N-linked (GlcNAc...) asparagine" evidence="6">
    <location>
        <position position="114"/>
    </location>
</feature>
<protein>
    <recommendedName>
        <fullName evidence="13">Angiotensin-converting enzyme</fullName>
        <ecNumber evidence="13">3.4.-.-</ecNumber>
    </recommendedName>
</protein>
<dbReference type="Pfam" id="PF01401">
    <property type="entry name" value="Peptidase_M2"/>
    <property type="match status" value="1"/>
</dbReference>
<dbReference type="EnsemblMetazoa" id="SMAR005757-RA">
    <property type="protein sequence ID" value="SMAR005757-PA"/>
    <property type="gene ID" value="SMAR005757"/>
</dbReference>
<dbReference type="GO" id="GO:0006508">
    <property type="term" value="P:proteolysis"/>
    <property type="evidence" value="ECO:0007669"/>
    <property type="project" value="UniProtKB-KW"/>
</dbReference>
<reference evidence="16" key="2">
    <citation type="submission" date="2015-02" db="UniProtKB">
        <authorList>
            <consortium name="EnsemblMetazoa"/>
        </authorList>
    </citation>
    <scope>IDENTIFICATION</scope>
</reference>
<feature type="binding site" evidence="8">
    <location>
        <position position="562"/>
    </location>
    <ligand>
        <name>chloride</name>
        <dbReference type="ChEBI" id="CHEBI:17996"/>
        <label>1</label>
    </ligand>
</feature>
<feature type="binding site" evidence="11">
    <location>
        <position position="427"/>
    </location>
    <ligand>
        <name>Zn(2+)</name>
        <dbReference type="ChEBI" id="CHEBI:29105"/>
        <label>2</label>
        <note>catalytic</note>
    </ligand>
</feature>
<feature type="disulfide bond" evidence="10">
    <location>
        <begin position="578"/>
        <end position="593"/>
    </location>
</feature>
<evidence type="ECO:0000256" key="5">
    <source>
        <dbReference type="PIRSR" id="PIRSR601548-1"/>
    </source>
</evidence>
<keyword evidence="13" id="KW-0482">Metalloprotease</keyword>
<feature type="active site" description="Proton acceptor 1" evidence="5">
    <location>
        <position position="424"/>
    </location>
</feature>
<keyword evidence="4 6" id="KW-0325">Glycoprotein</keyword>
<dbReference type="AlphaFoldDB" id="T1IX26"/>
<keyword evidence="13" id="KW-0378">Hydrolase</keyword>
<keyword evidence="9 13" id="KW-0479">Metal-binding</keyword>
<keyword evidence="13" id="KW-0645">Protease</keyword>
<dbReference type="STRING" id="126957.T1IX26"/>
<evidence type="ECO:0000256" key="11">
    <source>
        <dbReference type="PIRSR" id="PIRSR601548-8"/>
    </source>
</evidence>
<feature type="binding site" evidence="11">
    <location>
        <position position="451"/>
    </location>
    <ligand>
        <name>Zn(2+)</name>
        <dbReference type="ChEBI" id="CHEBI:29105"/>
        <label>2</label>
        <note>catalytic</note>
    </ligand>
</feature>
<keyword evidence="13" id="KW-0121">Carboxypeptidase</keyword>
<keyword evidence="2" id="KW-0732">Signal</keyword>
<dbReference type="GO" id="GO:0046872">
    <property type="term" value="F:metal ion binding"/>
    <property type="evidence" value="ECO:0007669"/>
    <property type="project" value="UniProtKB-KW"/>
</dbReference>
<evidence type="ECO:0000256" key="15">
    <source>
        <dbReference type="SAM" id="Phobius"/>
    </source>
</evidence>
<comment type="cofactor">
    <cofactor evidence="13">
        <name>Zn(2+)</name>
        <dbReference type="ChEBI" id="CHEBI:29105"/>
    </cofactor>
    <text evidence="13">Binds 1 zinc ion per subunit.</text>
</comment>
<dbReference type="EMBL" id="AFFK01020018">
    <property type="status" value="NOT_ANNOTATED_CDS"/>
    <property type="molecule type" value="Genomic_DNA"/>
</dbReference>
<feature type="binding site" evidence="11">
    <location>
        <position position="423"/>
    </location>
    <ligand>
        <name>Zn(2+)</name>
        <dbReference type="ChEBI" id="CHEBI:29105"/>
        <label>2</label>
        <note>catalytic</note>
    </ligand>
</feature>
<evidence type="ECO:0000256" key="1">
    <source>
        <dbReference type="ARBA" id="ARBA00008139"/>
    </source>
</evidence>
<evidence type="ECO:0000256" key="6">
    <source>
        <dbReference type="PIRSR" id="PIRSR601548-10"/>
    </source>
</evidence>
<dbReference type="GO" id="GO:0008241">
    <property type="term" value="F:peptidyl-dipeptidase activity"/>
    <property type="evidence" value="ECO:0007669"/>
    <property type="project" value="InterPro"/>
</dbReference>
<dbReference type="GO" id="GO:0008237">
    <property type="term" value="F:metallopeptidase activity"/>
    <property type="evidence" value="ECO:0007669"/>
    <property type="project" value="UniProtKB-KW"/>
</dbReference>
<feature type="active site" description="Proton acceptor 2" evidence="7">
    <location>
        <position position="424"/>
    </location>
</feature>
<feature type="disulfide bond" evidence="10">
    <location>
        <begin position="193"/>
        <end position="199"/>
    </location>
</feature>
<dbReference type="eggNOG" id="KOG3690">
    <property type="taxonomic scope" value="Eukaryota"/>
</dbReference>
<feature type="disulfide bond" evidence="10 12">
    <location>
        <begin position="392"/>
        <end position="410"/>
    </location>
</feature>
<feature type="glycosylation site" description="N-linked (GlcNAc...) asparagine; partial" evidence="6">
    <location>
        <position position="196"/>
    </location>
</feature>
<reference evidence="17" key="1">
    <citation type="submission" date="2011-05" db="EMBL/GenBank/DDBJ databases">
        <authorList>
            <person name="Richards S.R."/>
            <person name="Qu J."/>
            <person name="Jiang H."/>
            <person name="Jhangiani S.N."/>
            <person name="Agravi P."/>
            <person name="Goodspeed R."/>
            <person name="Gross S."/>
            <person name="Mandapat C."/>
            <person name="Jackson L."/>
            <person name="Mathew T."/>
            <person name="Pu L."/>
            <person name="Thornton R."/>
            <person name="Saada N."/>
            <person name="Wilczek-Boney K.B."/>
            <person name="Lee S."/>
            <person name="Kovar C."/>
            <person name="Wu Y."/>
            <person name="Scherer S.E."/>
            <person name="Worley K.C."/>
            <person name="Muzny D.M."/>
            <person name="Gibbs R."/>
        </authorList>
    </citation>
    <scope>NUCLEOTIDE SEQUENCE</scope>
    <source>
        <strain evidence="17">Brora</strain>
    </source>
</reference>
<accession>T1IX26</accession>
<feature type="binding site" evidence="9">
    <location>
        <position position="423"/>
    </location>
    <ligand>
        <name>Zn(2+)</name>
        <dbReference type="ChEBI" id="CHEBI:29105"/>
        <label>1</label>
        <note>catalytic</note>
    </ligand>
</feature>
<evidence type="ECO:0000256" key="4">
    <source>
        <dbReference type="ARBA" id="ARBA00023180"/>
    </source>
</evidence>
<dbReference type="Proteomes" id="UP000014500">
    <property type="component" value="Unassembled WGS sequence"/>
</dbReference>
<dbReference type="InterPro" id="IPR001548">
    <property type="entry name" value="Peptidase_M2"/>
</dbReference>
<keyword evidence="15" id="KW-0812">Transmembrane</keyword>
<feature type="active site" description="Proton donor 2" evidence="7">
    <location>
        <position position="553"/>
    </location>
</feature>
<proteinExistence type="inferred from homology"/>
<feature type="binding site" evidence="9">
    <location>
        <position position="427"/>
    </location>
    <ligand>
        <name>Zn(2+)</name>
        <dbReference type="ChEBI" id="CHEBI:29105"/>
        <label>1</label>
        <note>catalytic</note>
    </ligand>
</feature>
<feature type="binding site" evidence="9">
    <location>
        <position position="451"/>
    </location>
    <ligand>
        <name>Zn(2+)</name>
        <dbReference type="ChEBI" id="CHEBI:29105"/>
        <label>1</label>
        <note>catalytic</note>
    </ligand>
</feature>